<feature type="transmembrane region" description="Helical" evidence="1">
    <location>
        <begin position="34"/>
        <end position="56"/>
    </location>
</feature>
<dbReference type="Proteomes" id="UP000198356">
    <property type="component" value="Unassembled WGS sequence"/>
</dbReference>
<evidence type="ECO:0000313" key="4">
    <source>
        <dbReference type="Proteomes" id="UP000198356"/>
    </source>
</evidence>
<keyword evidence="1" id="KW-1133">Transmembrane helix</keyword>
<proteinExistence type="predicted"/>
<accession>A0A239L0Q1</accession>
<dbReference type="Pfam" id="PF14317">
    <property type="entry name" value="YcxB"/>
    <property type="match status" value="1"/>
</dbReference>
<feature type="domain" description="YcxB-like C-terminal" evidence="2">
    <location>
        <begin position="97"/>
        <end position="155"/>
    </location>
</feature>
<reference evidence="3 4" key="1">
    <citation type="submission" date="2017-06" db="EMBL/GenBank/DDBJ databases">
        <authorList>
            <person name="Kim H.J."/>
            <person name="Triplett B.A."/>
        </authorList>
    </citation>
    <scope>NUCLEOTIDE SEQUENCE [LARGE SCALE GENOMIC DNA]</scope>
    <source>
        <strain evidence="3 4">DSM 18704</strain>
    </source>
</reference>
<evidence type="ECO:0000256" key="1">
    <source>
        <dbReference type="SAM" id="Phobius"/>
    </source>
</evidence>
<name>A0A239L0Q1_9BACT</name>
<evidence type="ECO:0000259" key="2">
    <source>
        <dbReference type="Pfam" id="PF14317"/>
    </source>
</evidence>
<dbReference type="InterPro" id="IPR025588">
    <property type="entry name" value="YcxB-like_C"/>
</dbReference>
<evidence type="ECO:0000313" key="3">
    <source>
        <dbReference type="EMBL" id="SNT24136.1"/>
    </source>
</evidence>
<dbReference type="RefSeq" id="WP_176441797.1">
    <property type="nucleotide sequence ID" value="NZ_FZOU01000006.1"/>
</dbReference>
<sequence length="166" mass="18522">MIEIVASMSLPEYREVCRAIGATRRRISPTGLRVLTVVGLTLCFEATVLSPLSHLAKLELILLPYLLAGVFALYIRRAVALSYRKQKKLLQRQTMHIDETGISGEWKGGDRTYRYAWSAFEHCIEIEGGYLFLLPAAGFVRVPKAALSPEEHAQLCAWSANVPCKS</sequence>
<dbReference type="EMBL" id="FZOU01000006">
    <property type="protein sequence ID" value="SNT24136.1"/>
    <property type="molecule type" value="Genomic_DNA"/>
</dbReference>
<protein>
    <submittedName>
        <fullName evidence="3">YcxB-like protein</fullName>
    </submittedName>
</protein>
<keyword evidence="4" id="KW-1185">Reference proteome</keyword>
<keyword evidence="1" id="KW-0812">Transmembrane</keyword>
<gene>
    <name evidence="3" type="ORF">SAMN05421770_10629</name>
</gene>
<keyword evidence="1" id="KW-0472">Membrane</keyword>
<feature type="transmembrane region" description="Helical" evidence="1">
    <location>
        <begin position="62"/>
        <end position="83"/>
    </location>
</feature>
<dbReference type="AlphaFoldDB" id="A0A239L0Q1"/>
<organism evidence="3 4">
    <name type="scientific">Granulicella rosea</name>
    <dbReference type="NCBI Taxonomy" id="474952"/>
    <lineage>
        <taxon>Bacteria</taxon>
        <taxon>Pseudomonadati</taxon>
        <taxon>Acidobacteriota</taxon>
        <taxon>Terriglobia</taxon>
        <taxon>Terriglobales</taxon>
        <taxon>Acidobacteriaceae</taxon>
        <taxon>Granulicella</taxon>
    </lineage>
</organism>